<feature type="non-terminal residue" evidence="1">
    <location>
        <position position="48"/>
    </location>
</feature>
<dbReference type="AlphaFoldDB" id="A0A9N9KB68"/>
<keyword evidence="2" id="KW-1185">Reference proteome</keyword>
<evidence type="ECO:0000313" key="1">
    <source>
        <dbReference type="EMBL" id="CAG8821164.1"/>
    </source>
</evidence>
<accession>A0A9N9KB68</accession>
<dbReference type="Proteomes" id="UP000789405">
    <property type="component" value="Unassembled WGS sequence"/>
</dbReference>
<reference evidence="1" key="1">
    <citation type="submission" date="2021-06" db="EMBL/GenBank/DDBJ databases">
        <authorList>
            <person name="Kallberg Y."/>
            <person name="Tangrot J."/>
            <person name="Rosling A."/>
        </authorList>
    </citation>
    <scope>NUCLEOTIDE SEQUENCE</scope>
    <source>
        <strain evidence="1">MA453B</strain>
    </source>
</reference>
<sequence length="48" mass="5364">LLTANSTWARSERQLISEKLSNDRGTSAKAALNAQSIKCKSWPETWKS</sequence>
<comment type="caution">
    <text evidence="1">The sequence shown here is derived from an EMBL/GenBank/DDBJ whole genome shotgun (WGS) entry which is preliminary data.</text>
</comment>
<dbReference type="EMBL" id="CAJVPY010060329">
    <property type="protein sequence ID" value="CAG8821164.1"/>
    <property type="molecule type" value="Genomic_DNA"/>
</dbReference>
<protein>
    <submittedName>
        <fullName evidence="1">10262_t:CDS:1</fullName>
    </submittedName>
</protein>
<organism evidence="1 2">
    <name type="scientific">Dentiscutata erythropus</name>
    <dbReference type="NCBI Taxonomy" id="1348616"/>
    <lineage>
        <taxon>Eukaryota</taxon>
        <taxon>Fungi</taxon>
        <taxon>Fungi incertae sedis</taxon>
        <taxon>Mucoromycota</taxon>
        <taxon>Glomeromycotina</taxon>
        <taxon>Glomeromycetes</taxon>
        <taxon>Diversisporales</taxon>
        <taxon>Gigasporaceae</taxon>
        <taxon>Dentiscutata</taxon>
    </lineage>
</organism>
<name>A0A9N9KB68_9GLOM</name>
<feature type="non-terminal residue" evidence="1">
    <location>
        <position position="1"/>
    </location>
</feature>
<gene>
    <name evidence="1" type="ORF">DERYTH_LOCUS27077</name>
</gene>
<proteinExistence type="predicted"/>
<evidence type="ECO:0000313" key="2">
    <source>
        <dbReference type="Proteomes" id="UP000789405"/>
    </source>
</evidence>